<dbReference type="Gene3D" id="2.60.120.260">
    <property type="entry name" value="Galactose-binding domain-like"/>
    <property type="match status" value="2"/>
</dbReference>
<dbReference type="PIRSF" id="PIRSF006336">
    <property type="entry name" value="B-gal"/>
    <property type="match status" value="1"/>
</dbReference>
<sequence>MRFLLKIALVICLFSNNIQAQKTNFKIENGEFVYNGKPIQIHSGEMHFSRIPKPYWRHRLQMAKAMGLNAIATYVFWNYHNVAPGKWDWETGNRDLKEFIKIAKEEGLFVILRPGPYACGEWEFGGYPWWLQKNPELKIRENNQAFLDSCKVYINELAEQIKPFQASKGGNIIMVQAENEFGSYVAQREDISKEDHKKYREAIFTMLKESGLDGPFFTSDGSWLFDGGAIEGVLPTANGENNVNNLKKAVNQYHNNEGPYMVAEFYPGWLDHWAEPFVEIDAETIANQTETYLKNKVSFNFYMAHGGTNFGFTSGANYNDEHDIQPDITSYDYDAPISEAGWVTPKYTAIRNVMKAYVDYKIPEIPAQIPVIAIDEIQLNKHTDALAYIKKSKPVTNNNPLSFEELNQGFGYVLYQKKFTQPINGTLQIPGLRDFATIYVNGKYVGTLNRMFNEYEMDIQIPFNGRLEILVENLGRINYGAQIPENSKGIISPVTINDYEITGGWKMYKAPFDEVPTIEKTTASKPNTPILYSGTFDLEKVGDTFLDMEKWGKGIVFINGHNLGRYYKLGPQQTLYLSGCWLKEKGNSIVIFEQLNEDIKTSVSGITKPILTTLLQ</sequence>
<keyword evidence="3" id="KW-0326">Glycosidase</keyword>
<feature type="domain" description="Glycoside hydrolase 35 catalytic" evidence="7">
    <location>
        <begin position="31"/>
        <end position="356"/>
    </location>
</feature>
<feature type="active site" description="Proton donor" evidence="4">
    <location>
        <position position="180"/>
    </location>
</feature>
<dbReference type="GO" id="GO:0005975">
    <property type="term" value="P:carbohydrate metabolic process"/>
    <property type="evidence" value="ECO:0007669"/>
    <property type="project" value="InterPro"/>
</dbReference>
<evidence type="ECO:0000259" key="9">
    <source>
        <dbReference type="Pfam" id="PF21467"/>
    </source>
</evidence>
<reference evidence="11" key="1">
    <citation type="submission" date="2016-10" db="EMBL/GenBank/DDBJ databases">
        <authorList>
            <person name="Varghese N."/>
            <person name="Submissions S."/>
        </authorList>
    </citation>
    <scope>NUCLEOTIDE SEQUENCE [LARGE SCALE GENOMIC DNA]</scope>
    <source>
        <strain evidence="11">CGMCC 1.12333</strain>
    </source>
</reference>
<dbReference type="SUPFAM" id="SSF51445">
    <property type="entry name" value="(Trans)glycosidases"/>
    <property type="match status" value="1"/>
</dbReference>
<evidence type="ECO:0000259" key="7">
    <source>
        <dbReference type="Pfam" id="PF01301"/>
    </source>
</evidence>
<dbReference type="GO" id="GO:0004565">
    <property type="term" value="F:beta-galactosidase activity"/>
    <property type="evidence" value="ECO:0007669"/>
    <property type="project" value="InterPro"/>
</dbReference>
<name>A0A1I7FM59_9FLAO</name>
<organism evidence="10 11">
    <name type="scientific">Pustulibacterium marinum</name>
    <dbReference type="NCBI Taxonomy" id="1224947"/>
    <lineage>
        <taxon>Bacteria</taxon>
        <taxon>Pseudomonadati</taxon>
        <taxon>Bacteroidota</taxon>
        <taxon>Flavobacteriia</taxon>
        <taxon>Flavobacteriales</taxon>
        <taxon>Flavobacteriaceae</taxon>
        <taxon>Pustulibacterium</taxon>
    </lineage>
</organism>
<dbReference type="Pfam" id="PF21467">
    <property type="entry name" value="BetaGal_gal-bd"/>
    <property type="match status" value="1"/>
</dbReference>
<feature type="domain" description="Beta-galactosidase galactose-binding" evidence="9">
    <location>
        <begin position="529"/>
        <end position="587"/>
    </location>
</feature>
<feature type="chain" id="PRO_5011699970" evidence="6">
    <location>
        <begin position="21"/>
        <end position="616"/>
    </location>
</feature>
<accession>A0A1I7FM59</accession>
<dbReference type="Pfam" id="PF01301">
    <property type="entry name" value="Glyco_hydro_35"/>
    <property type="match status" value="1"/>
</dbReference>
<feature type="signal peptide" evidence="6">
    <location>
        <begin position="1"/>
        <end position="20"/>
    </location>
</feature>
<evidence type="ECO:0000313" key="11">
    <source>
        <dbReference type="Proteomes" id="UP000199138"/>
    </source>
</evidence>
<dbReference type="InterPro" id="IPR031330">
    <property type="entry name" value="Gly_Hdrlase_35_cat"/>
</dbReference>
<comment type="similarity">
    <text evidence="1 5">Belongs to the glycosyl hydrolase 35 family.</text>
</comment>
<dbReference type="InterPro" id="IPR001944">
    <property type="entry name" value="Glycoside_Hdrlase_35"/>
</dbReference>
<gene>
    <name evidence="10" type="ORF">SAMN05216480_10223</name>
</gene>
<protein>
    <submittedName>
        <fullName evidence="10">Beta-galactosidase</fullName>
    </submittedName>
</protein>
<dbReference type="InterPro" id="IPR048912">
    <property type="entry name" value="BetaGal1-like_ABD1"/>
</dbReference>
<dbReference type="PANTHER" id="PTHR23421">
    <property type="entry name" value="BETA-GALACTOSIDASE RELATED"/>
    <property type="match status" value="1"/>
</dbReference>
<evidence type="ECO:0000313" key="10">
    <source>
        <dbReference type="EMBL" id="SFU37287.1"/>
    </source>
</evidence>
<dbReference type="Proteomes" id="UP000199138">
    <property type="component" value="Unassembled WGS sequence"/>
</dbReference>
<feature type="domain" description="Beta-galactosidase 1-like first all-beta" evidence="8">
    <location>
        <begin position="400"/>
        <end position="509"/>
    </location>
</feature>
<evidence type="ECO:0000256" key="4">
    <source>
        <dbReference type="PIRSR" id="PIRSR006336-1"/>
    </source>
</evidence>
<dbReference type="EMBL" id="FPBK01000002">
    <property type="protein sequence ID" value="SFU37287.1"/>
    <property type="molecule type" value="Genomic_DNA"/>
</dbReference>
<dbReference type="InterPro" id="IPR008979">
    <property type="entry name" value="Galactose-bd-like_sf"/>
</dbReference>
<evidence type="ECO:0000256" key="5">
    <source>
        <dbReference type="RuleBase" id="RU003679"/>
    </source>
</evidence>
<dbReference type="InterPro" id="IPR048913">
    <property type="entry name" value="BetaGal_gal-bd"/>
</dbReference>
<dbReference type="Pfam" id="PF21317">
    <property type="entry name" value="BetaGal_ABD_1"/>
    <property type="match status" value="1"/>
</dbReference>
<dbReference type="PRINTS" id="PR00742">
    <property type="entry name" value="GLHYDRLASE35"/>
</dbReference>
<evidence type="ECO:0000256" key="3">
    <source>
        <dbReference type="ARBA" id="ARBA00023295"/>
    </source>
</evidence>
<dbReference type="Gene3D" id="3.20.20.80">
    <property type="entry name" value="Glycosidases"/>
    <property type="match status" value="1"/>
</dbReference>
<evidence type="ECO:0000256" key="6">
    <source>
        <dbReference type="SAM" id="SignalP"/>
    </source>
</evidence>
<keyword evidence="6" id="KW-0732">Signal</keyword>
<dbReference type="RefSeq" id="WP_093023522.1">
    <property type="nucleotide sequence ID" value="NZ_FPBK01000002.1"/>
</dbReference>
<evidence type="ECO:0000256" key="1">
    <source>
        <dbReference type="ARBA" id="ARBA00009809"/>
    </source>
</evidence>
<dbReference type="STRING" id="1224947.SAMN05216480_10223"/>
<evidence type="ECO:0000259" key="8">
    <source>
        <dbReference type="Pfam" id="PF21317"/>
    </source>
</evidence>
<feature type="active site" description="Nucleophile" evidence="4">
    <location>
        <position position="264"/>
    </location>
</feature>
<keyword evidence="2" id="KW-0378">Hydrolase</keyword>
<dbReference type="AlphaFoldDB" id="A0A1I7FM59"/>
<dbReference type="InterPro" id="IPR017853">
    <property type="entry name" value="GH"/>
</dbReference>
<keyword evidence="11" id="KW-1185">Reference proteome</keyword>
<proteinExistence type="inferred from homology"/>
<dbReference type="OrthoDB" id="703126at2"/>
<evidence type="ECO:0000256" key="2">
    <source>
        <dbReference type="ARBA" id="ARBA00022801"/>
    </source>
</evidence>
<dbReference type="InterPro" id="IPR026283">
    <property type="entry name" value="B-gal_1-like"/>
</dbReference>
<dbReference type="SUPFAM" id="SSF49785">
    <property type="entry name" value="Galactose-binding domain-like"/>
    <property type="match status" value="2"/>
</dbReference>